<dbReference type="PROSITE" id="PS51257">
    <property type="entry name" value="PROKAR_LIPOPROTEIN"/>
    <property type="match status" value="1"/>
</dbReference>
<proteinExistence type="predicted"/>
<dbReference type="EMBL" id="CZVW01000009">
    <property type="protein sequence ID" value="CUT01460.1"/>
    <property type="molecule type" value="Genomic_DNA"/>
</dbReference>
<organism evidence="1 2">
    <name type="scientific">Candidatus Chryseopegocella kryptomonas</name>
    <dbReference type="NCBI Taxonomy" id="1633643"/>
    <lineage>
        <taxon>Bacteria</taxon>
        <taxon>Pseudomonadati</taxon>
        <taxon>Candidatus Kryptoniota</taxon>
        <taxon>Candidatus Chryseopegocella</taxon>
    </lineage>
</organism>
<keyword evidence="2" id="KW-1185">Reference proteome</keyword>
<evidence type="ECO:0000313" key="2">
    <source>
        <dbReference type="Proteomes" id="UP000199197"/>
    </source>
</evidence>
<dbReference type="OrthoDB" id="9788626at2"/>
<protein>
    <submittedName>
        <fullName evidence="1">Uncharacterized protein</fullName>
    </submittedName>
</protein>
<dbReference type="AlphaFoldDB" id="A0A0P1MZ56"/>
<accession>A0A0P1MZ56</accession>
<reference evidence="2" key="1">
    <citation type="submission" date="2015-11" db="EMBL/GenBank/DDBJ databases">
        <authorList>
            <person name="Varghese N."/>
        </authorList>
    </citation>
    <scope>NUCLEOTIDE SEQUENCE [LARGE SCALE GENOMIC DNA]</scope>
    <source>
        <strain evidence="2">JGI-23</strain>
    </source>
</reference>
<sequence>MRAKIFMLIIPILLLSCDHGLKPPETETSPTYEEPGFGGTVYFKGTWPDSIYDLRVVAFRKYPPQDIINEVIQGRAKFSETLPKRVDSTKYQVLADTGKWEYIVVALQYGSNIFSDWKAIGVYDTTPEDTIPTSIYIPYGKFLRNININCDFNNPPPQPFKISEIIGVLLLKQNQDFER</sequence>
<gene>
    <name evidence="1" type="ORF">JGI23_01043</name>
</gene>
<dbReference type="RefSeq" id="WP_092349556.1">
    <property type="nucleotide sequence ID" value="NZ_CZVW01000009.1"/>
</dbReference>
<name>A0A0P1MZ56_9BACT</name>
<dbReference type="Proteomes" id="UP000199197">
    <property type="component" value="Unassembled WGS sequence"/>
</dbReference>
<evidence type="ECO:0000313" key="1">
    <source>
        <dbReference type="EMBL" id="CUT01460.1"/>
    </source>
</evidence>